<evidence type="ECO:0000313" key="1">
    <source>
        <dbReference type="EMBL" id="KAK3257215.1"/>
    </source>
</evidence>
<keyword evidence="2" id="KW-1185">Reference proteome</keyword>
<dbReference type="PANTHER" id="PTHR13132:SF29">
    <property type="entry name" value="ALPHA-(1,6)-FUCOSYLTRANSFERASE"/>
    <property type="match status" value="1"/>
</dbReference>
<dbReference type="EMBL" id="LGRX02020845">
    <property type="protein sequence ID" value="KAK3257215.1"/>
    <property type="molecule type" value="Genomic_DNA"/>
</dbReference>
<protein>
    <submittedName>
        <fullName evidence="1">Uncharacterized protein</fullName>
    </submittedName>
</protein>
<dbReference type="Proteomes" id="UP001190700">
    <property type="component" value="Unassembled WGS sequence"/>
</dbReference>
<organism evidence="1 2">
    <name type="scientific">Cymbomonas tetramitiformis</name>
    <dbReference type="NCBI Taxonomy" id="36881"/>
    <lineage>
        <taxon>Eukaryota</taxon>
        <taxon>Viridiplantae</taxon>
        <taxon>Chlorophyta</taxon>
        <taxon>Pyramimonadophyceae</taxon>
        <taxon>Pyramimonadales</taxon>
        <taxon>Pyramimonadaceae</taxon>
        <taxon>Cymbomonas</taxon>
    </lineage>
</organism>
<sequence>MTEDQQVIDDTKHFPGYNFIYTDYPRLNQDIAEMIREGKIHPADEIHNALINLYMAVDSDYFVGSLGSSWARLVLAMSYGKYNCMQPHSVLGTRWESKWEFGVCTAKSFNAAVAHHTCTKHKAHRV</sequence>
<accession>A0AAE0FCL6</accession>
<dbReference type="PANTHER" id="PTHR13132">
    <property type="entry name" value="ALPHA- 1,6 -FUCOSYLTRANSFERASE"/>
    <property type="match status" value="1"/>
</dbReference>
<dbReference type="GO" id="GO:0006487">
    <property type="term" value="P:protein N-linked glycosylation"/>
    <property type="evidence" value="ECO:0007669"/>
    <property type="project" value="TreeGrafter"/>
</dbReference>
<evidence type="ECO:0000313" key="2">
    <source>
        <dbReference type="Proteomes" id="UP001190700"/>
    </source>
</evidence>
<proteinExistence type="predicted"/>
<dbReference type="Gene3D" id="3.40.50.11350">
    <property type="match status" value="1"/>
</dbReference>
<comment type="caution">
    <text evidence="1">The sequence shown here is derived from an EMBL/GenBank/DDBJ whole genome shotgun (WGS) entry which is preliminary data.</text>
</comment>
<dbReference type="AlphaFoldDB" id="A0AAE0FCL6"/>
<reference evidence="1 2" key="1">
    <citation type="journal article" date="2015" name="Genome Biol. Evol.">
        <title>Comparative Genomics of a Bacterivorous Green Alga Reveals Evolutionary Causalities and Consequences of Phago-Mixotrophic Mode of Nutrition.</title>
        <authorList>
            <person name="Burns J.A."/>
            <person name="Paasch A."/>
            <person name="Narechania A."/>
            <person name="Kim E."/>
        </authorList>
    </citation>
    <scope>NUCLEOTIDE SEQUENCE [LARGE SCALE GENOMIC DNA]</scope>
    <source>
        <strain evidence="1 2">PLY_AMNH</strain>
    </source>
</reference>
<name>A0AAE0FCL6_9CHLO</name>
<gene>
    <name evidence="1" type="ORF">CYMTET_33689</name>
</gene>
<dbReference type="GO" id="GO:0046921">
    <property type="term" value="F:alpha-(1-&gt;6)-fucosyltransferase activity"/>
    <property type="evidence" value="ECO:0007669"/>
    <property type="project" value="TreeGrafter"/>
</dbReference>